<dbReference type="Proteomes" id="UP000501237">
    <property type="component" value="Chromosome"/>
</dbReference>
<proteinExistence type="predicted"/>
<evidence type="ECO:0000313" key="4">
    <source>
        <dbReference type="Proteomes" id="UP000501237"/>
    </source>
</evidence>
<organism evidence="2 3">
    <name type="scientific">Metapseudomonas otitidis</name>
    <dbReference type="NCBI Taxonomy" id="319939"/>
    <lineage>
        <taxon>Bacteria</taxon>
        <taxon>Pseudomonadati</taxon>
        <taxon>Pseudomonadota</taxon>
        <taxon>Gammaproteobacteria</taxon>
        <taxon>Pseudomonadales</taxon>
        <taxon>Pseudomonadaceae</taxon>
        <taxon>Metapseudomonas</taxon>
    </lineage>
</organism>
<dbReference type="AlphaFoldDB" id="A0A1I0UAB4"/>
<dbReference type="EMBL" id="WTFN01000080">
    <property type="protein sequence ID" value="MWK59068.1"/>
    <property type="molecule type" value="Genomic_DNA"/>
</dbReference>
<evidence type="ECO:0000313" key="1">
    <source>
        <dbReference type="EMBL" id="BCA30913.1"/>
    </source>
</evidence>
<accession>A0A1I0UAB4</accession>
<dbReference type="EMBL" id="AP022642">
    <property type="protein sequence ID" value="BCA30913.1"/>
    <property type="molecule type" value="Genomic_DNA"/>
</dbReference>
<dbReference type="RefSeq" id="WP_044413657.1">
    <property type="nucleotide sequence ID" value="NZ_AP022642.1"/>
</dbReference>
<reference evidence="1 4" key="2">
    <citation type="journal article" date="2020" name="Microbiol. Resour. Announc.">
        <title>Complete genome sequence of Pseudomonas otitidis strain MrB4, isolated from Lake Biwa in Japan.</title>
        <authorList>
            <person name="Miyazaki K."/>
            <person name="Hase E."/>
            <person name="Maruya T."/>
        </authorList>
    </citation>
    <scope>NUCLEOTIDE SEQUENCE [LARGE SCALE GENOMIC DNA]</scope>
    <source>
        <strain evidence="1 4">MrB4</strain>
    </source>
</reference>
<dbReference type="Proteomes" id="UP000461288">
    <property type="component" value="Unassembled WGS sequence"/>
</dbReference>
<evidence type="ECO:0000313" key="3">
    <source>
        <dbReference type="Proteomes" id="UP000461288"/>
    </source>
</evidence>
<dbReference type="GeneID" id="57400118"/>
<protein>
    <submittedName>
        <fullName evidence="2">Uncharacterized protein</fullName>
    </submittedName>
</protein>
<dbReference type="KEGG" id="poj:PtoMrB4_48900"/>
<sequence length="91" mass="9827">MTLTLDAAKAIRDGGIDALAALNDLLQEALPHLTEAQQDDLTRITGKAMGMIVMDLINPAVKAYPELEPEQKTWKAVARETASRRAAQAQA</sequence>
<name>A0A1I0UAB4_9GAMM</name>
<reference evidence="2 3" key="1">
    <citation type="submission" date="2019-12" db="EMBL/GenBank/DDBJ databases">
        <title>Draft genome sequence of Pseudomonas otitidis recovered from a chicken carcass.</title>
        <authorList>
            <person name="Vieira T.R."/>
            <person name="Oliviera E.F.C."/>
            <person name="Silva N.M.V."/>
            <person name="Sambrano G.E."/>
            <person name="Cibulski S.P."/>
            <person name="Cardoso M.R.I."/>
        </authorList>
    </citation>
    <scope>NUCLEOTIDE SEQUENCE [LARGE SCALE GENOMIC DNA]</scope>
    <source>
        <strain evidence="2 3">25_K</strain>
    </source>
</reference>
<gene>
    <name evidence="2" type="ORF">GO594_24040</name>
    <name evidence="1" type="ORF">PtoMrB4_48900</name>
</gene>
<evidence type="ECO:0000313" key="2">
    <source>
        <dbReference type="EMBL" id="MWK59068.1"/>
    </source>
</evidence>